<sequence length="259" mass="30046">MSQTKDSKFRQLLRSLKRNNKSKEPRDSDKITFNIREKLRHIKFRIHNKKSSKSHLKTEKKFIKPLNSNHINTVKPCLPTFDTHLIIIDSPLEMTTLDPGKRVGDTVLENKCIQPEFSDFEKCLDERFRLHGVRKHAVINTNLPETKKNNSNIINIKQSRTNRNDIEVLSGTIPHNKLVKNNFIRGATNSLQETEEVSECSIESRNMHPSVNELISLIDNEYDYYNSLPRTLLIKPDMPTSDNILSLDNTLISEYSLCY</sequence>
<dbReference type="GeneID" id="11530606"/>
<reference evidence="2 3" key="1">
    <citation type="journal article" date="2011" name="Proc. Natl. Acad. Sci. U.S.A.">
        <title>Evolutionary erosion of yeast sex chromosomes by mating-type switching accidents.</title>
        <authorList>
            <person name="Gordon J.L."/>
            <person name="Armisen D."/>
            <person name="Proux-Wera E."/>
            <person name="Oheigeartaigh S.S."/>
            <person name="Byrne K.P."/>
            <person name="Wolfe K.H."/>
        </authorList>
    </citation>
    <scope>NUCLEOTIDE SEQUENCE [LARGE SCALE GENOMIC DNA]</scope>
    <source>
        <strain evidence="3">ATCC 24235 / CBS 4417 / NBRC 1672 / NRRL Y-8282 / UCD 70-5</strain>
    </source>
</reference>
<feature type="region of interest" description="Disordered" evidence="1">
    <location>
        <begin position="1"/>
        <end position="29"/>
    </location>
</feature>
<dbReference type="KEGG" id="tpf:TPHA_0O00500"/>
<evidence type="ECO:0000313" key="2">
    <source>
        <dbReference type="EMBL" id="CCE66020.1"/>
    </source>
</evidence>
<dbReference type="AlphaFoldDB" id="G8C1J2"/>
<proteinExistence type="predicted"/>
<evidence type="ECO:0000313" key="3">
    <source>
        <dbReference type="Proteomes" id="UP000005666"/>
    </source>
</evidence>
<dbReference type="RefSeq" id="XP_003688454.1">
    <property type="nucleotide sequence ID" value="XM_003688406.1"/>
</dbReference>
<dbReference type="HOGENOM" id="CLU_1074336_0_0_1"/>
<dbReference type="Proteomes" id="UP000005666">
    <property type="component" value="Chromosome 15"/>
</dbReference>
<keyword evidence="3" id="KW-1185">Reference proteome</keyword>
<protein>
    <submittedName>
        <fullName evidence="2">Uncharacterized protein</fullName>
    </submittedName>
</protein>
<dbReference type="EMBL" id="HE612870">
    <property type="protein sequence ID" value="CCE66020.1"/>
    <property type="molecule type" value="Genomic_DNA"/>
</dbReference>
<evidence type="ECO:0000256" key="1">
    <source>
        <dbReference type="SAM" id="MobiDB-lite"/>
    </source>
</evidence>
<accession>G8C1J2</accession>
<name>G8C1J2_TETPH</name>
<organism evidence="2 3">
    <name type="scientific">Tetrapisispora phaffii (strain ATCC 24235 / CBS 4417 / NBRC 1672 / NRRL Y-8282 / UCD 70-5)</name>
    <name type="common">Yeast</name>
    <name type="synonym">Fabospora phaffii</name>
    <dbReference type="NCBI Taxonomy" id="1071381"/>
    <lineage>
        <taxon>Eukaryota</taxon>
        <taxon>Fungi</taxon>
        <taxon>Dikarya</taxon>
        <taxon>Ascomycota</taxon>
        <taxon>Saccharomycotina</taxon>
        <taxon>Saccharomycetes</taxon>
        <taxon>Saccharomycetales</taxon>
        <taxon>Saccharomycetaceae</taxon>
        <taxon>Tetrapisispora</taxon>
    </lineage>
</organism>
<gene>
    <name evidence="2" type="primary">TPHA0O00500</name>
    <name evidence="2" type="ordered locus">TPHA_0O00500</name>
</gene>